<reference evidence="2" key="2">
    <citation type="submission" date="2024-07" db="EMBL/GenBank/DDBJ databases">
        <title>Streptomyces haneummycinica sp. nov., a new antibiotic-producing actinobacterium isolated from marine sediment.</title>
        <authorList>
            <person name="Uemura M."/>
            <person name="Hamada M."/>
            <person name="Hirano S."/>
            <person name="Kobayashi K."/>
            <person name="Ohshiro T."/>
            <person name="Kobayashi T."/>
            <person name="Terahara T."/>
        </authorList>
    </citation>
    <scope>NUCLEOTIDE SEQUENCE</scope>
    <source>
        <strain evidence="2">KM77-8</strain>
    </source>
</reference>
<organism evidence="2">
    <name type="scientific">Streptomyces haneummycinicus</name>
    <dbReference type="NCBI Taxonomy" id="3074435"/>
    <lineage>
        <taxon>Bacteria</taxon>
        <taxon>Bacillati</taxon>
        <taxon>Actinomycetota</taxon>
        <taxon>Actinomycetes</taxon>
        <taxon>Kitasatosporales</taxon>
        <taxon>Streptomycetaceae</taxon>
        <taxon>Streptomyces</taxon>
    </lineage>
</organism>
<gene>
    <name evidence="2" type="ORF">SHKM778_26790</name>
</gene>
<dbReference type="AlphaFoldDB" id="A0AAT9HG65"/>
<feature type="compositionally biased region" description="Basic residues" evidence="1">
    <location>
        <begin position="229"/>
        <end position="239"/>
    </location>
</feature>
<evidence type="ECO:0000256" key="1">
    <source>
        <dbReference type="SAM" id="MobiDB-lite"/>
    </source>
</evidence>
<feature type="region of interest" description="Disordered" evidence="1">
    <location>
        <begin position="211"/>
        <end position="239"/>
    </location>
</feature>
<feature type="compositionally biased region" description="Gly residues" evidence="1">
    <location>
        <begin position="80"/>
        <end position="92"/>
    </location>
</feature>
<feature type="compositionally biased region" description="Gly residues" evidence="1">
    <location>
        <begin position="211"/>
        <end position="227"/>
    </location>
</feature>
<name>A0AAT9HG65_9ACTN</name>
<sequence length="239" mass="23532">MGQGGAVGEAAGEGVGGLVGAALVGEGADQADALGLRRSHRVAQHQQPGGVAEADHAGQQIRRAHVAAGEADPGEEEGEAGAGVGDPEVGGQGEDRAGARRHPVDRGDHGERALPYRPHHLAGHPVEVEKPGRVHGEGRADDLVDVAAGAEAAPLAGQHQGAYGPLAGQLGKEIAQVGVGAEGERVELVGAGEGDGGDAVGHIEAHMLPAGGAGGGAGEGTHEGGLLGRARRCSVRSAR</sequence>
<evidence type="ECO:0000313" key="2">
    <source>
        <dbReference type="EMBL" id="BFO16291.1"/>
    </source>
</evidence>
<feature type="region of interest" description="Disordered" evidence="1">
    <location>
        <begin position="35"/>
        <end position="112"/>
    </location>
</feature>
<accession>A0AAT9HG65</accession>
<proteinExistence type="predicted"/>
<reference evidence="2" key="1">
    <citation type="submission" date="2024-06" db="EMBL/GenBank/DDBJ databases">
        <authorList>
            <consortium name="consrtm"/>
            <person name="Uemura M."/>
            <person name="Terahara T."/>
        </authorList>
    </citation>
    <scope>NUCLEOTIDE SEQUENCE</scope>
    <source>
        <strain evidence="2">KM77-8</strain>
    </source>
</reference>
<dbReference type="EMBL" id="AP035768">
    <property type="protein sequence ID" value="BFO16291.1"/>
    <property type="molecule type" value="Genomic_DNA"/>
</dbReference>
<protein>
    <submittedName>
        <fullName evidence="2">Uncharacterized protein</fullName>
    </submittedName>
</protein>
<feature type="compositionally biased region" description="Basic and acidic residues" evidence="1">
    <location>
        <begin position="93"/>
        <end position="112"/>
    </location>
</feature>